<dbReference type="Gene3D" id="3.90.1200.10">
    <property type="match status" value="1"/>
</dbReference>
<dbReference type="EC" id="2.7.1.172" evidence="1"/>
<evidence type="ECO:0000256" key="1">
    <source>
        <dbReference type="ARBA" id="ARBA00011961"/>
    </source>
</evidence>
<dbReference type="AlphaFoldDB" id="A0AAV9WTQ1"/>
<name>A0AAV9WTQ1_9PEZI</name>
<dbReference type="PANTHER" id="PTHR12149:SF8">
    <property type="entry name" value="PROTEIN-RIBULOSAMINE 3-KINASE"/>
    <property type="match status" value="1"/>
</dbReference>
<dbReference type="GO" id="GO:0102193">
    <property type="term" value="F:protein-ribulosamine 3-kinase activity"/>
    <property type="evidence" value="ECO:0007669"/>
    <property type="project" value="UniProtKB-EC"/>
</dbReference>
<dbReference type="PANTHER" id="PTHR12149">
    <property type="entry name" value="FRUCTOSAMINE 3 KINASE-RELATED PROTEIN"/>
    <property type="match status" value="1"/>
</dbReference>
<protein>
    <recommendedName>
        <fullName evidence="1">protein-ribulosamine 3-kinase</fullName>
        <ecNumber evidence="1">2.7.1.172</ecNumber>
    </recommendedName>
</protein>
<dbReference type="Proteomes" id="UP001365542">
    <property type="component" value="Unassembled WGS sequence"/>
</dbReference>
<gene>
    <name evidence="3" type="ORF">TWF694_005626</name>
</gene>
<evidence type="ECO:0000256" key="2">
    <source>
        <dbReference type="ARBA" id="ARBA00048655"/>
    </source>
</evidence>
<dbReference type="InterPro" id="IPR016477">
    <property type="entry name" value="Fructo-/Ketosamine-3-kinase"/>
</dbReference>
<dbReference type="SUPFAM" id="SSF56112">
    <property type="entry name" value="Protein kinase-like (PK-like)"/>
    <property type="match status" value="1"/>
</dbReference>
<accession>A0AAV9WTQ1</accession>
<comment type="caution">
    <text evidence="3">The sequence shown here is derived from an EMBL/GenBank/DDBJ whole genome shotgun (WGS) entry which is preliminary data.</text>
</comment>
<comment type="catalytic activity">
    <reaction evidence="2">
        <text>N(6)-D-ribulosyl-L-lysyl-[protein] + ATP = N(6)-(3-O-phospho-D-ribulosyl)-L-lysyl-[protein] + ADP + H(+)</text>
        <dbReference type="Rhea" id="RHEA:48432"/>
        <dbReference type="Rhea" id="RHEA-COMP:12103"/>
        <dbReference type="Rhea" id="RHEA-COMP:12104"/>
        <dbReference type="ChEBI" id="CHEBI:15378"/>
        <dbReference type="ChEBI" id="CHEBI:30616"/>
        <dbReference type="ChEBI" id="CHEBI:90418"/>
        <dbReference type="ChEBI" id="CHEBI:90420"/>
        <dbReference type="ChEBI" id="CHEBI:456216"/>
        <dbReference type="EC" id="2.7.1.172"/>
    </reaction>
    <physiologicalReaction direction="left-to-right" evidence="2">
        <dbReference type="Rhea" id="RHEA:48433"/>
    </physiologicalReaction>
</comment>
<dbReference type="Pfam" id="PF03881">
    <property type="entry name" value="Fructosamin_kin"/>
    <property type="match status" value="1"/>
</dbReference>
<organism evidence="3 4">
    <name type="scientific">Orbilia ellipsospora</name>
    <dbReference type="NCBI Taxonomy" id="2528407"/>
    <lineage>
        <taxon>Eukaryota</taxon>
        <taxon>Fungi</taxon>
        <taxon>Dikarya</taxon>
        <taxon>Ascomycota</taxon>
        <taxon>Pezizomycotina</taxon>
        <taxon>Orbiliomycetes</taxon>
        <taxon>Orbiliales</taxon>
        <taxon>Orbiliaceae</taxon>
        <taxon>Orbilia</taxon>
    </lineage>
</organism>
<proteinExistence type="predicted"/>
<dbReference type="InterPro" id="IPR011009">
    <property type="entry name" value="Kinase-like_dom_sf"/>
</dbReference>
<dbReference type="FunFam" id="3.90.1200.10:FF:000018">
    <property type="entry name" value="Fructosamine-3-kinase, putative"/>
    <property type="match status" value="1"/>
</dbReference>
<evidence type="ECO:0000313" key="4">
    <source>
        <dbReference type="Proteomes" id="UP001365542"/>
    </source>
</evidence>
<dbReference type="EMBL" id="JAVHJO010000017">
    <property type="protein sequence ID" value="KAK6525493.1"/>
    <property type="molecule type" value="Genomic_DNA"/>
</dbReference>
<evidence type="ECO:0000313" key="3">
    <source>
        <dbReference type="EMBL" id="KAK6525493.1"/>
    </source>
</evidence>
<reference evidence="3 4" key="1">
    <citation type="submission" date="2019-10" db="EMBL/GenBank/DDBJ databases">
        <authorList>
            <person name="Palmer J.M."/>
        </authorList>
    </citation>
    <scope>NUCLEOTIDE SEQUENCE [LARGE SCALE GENOMIC DNA]</scope>
    <source>
        <strain evidence="3 4">TWF694</strain>
    </source>
</reference>
<sequence>MTDRRFDWHSCTAEDLHASSWQRRDETFAAALDINLSEIKVTPLEESQGTAKFQVESFSDQQLFVKRGMGLEAKVMFEGEFESLNAIYSVVPDLCPRPISCGSMRGGYYFIATEFIKFRGWDLRILQKSCNDSDSLAVKLAKLHSQPAPSERKYGFPMVTCCGKTPQDNSYEESWASFFIKRRLLPILDKCHENWGLLPDVADLVKSTVPVAKYLLSRLSYSAATPVIVHGDLWSGNQTRGSIPPRIASPTAVVYDPSACYAPAEYDHGIMKMFGGFDRGFWEEYESIIPRGEPVAEYEDRVKLYKLYHTLNHFALFGSGYDQNAIKIMAELQRKYSAIVIRSSPSGVGGSSQ</sequence>
<keyword evidence="4" id="KW-1185">Reference proteome</keyword>